<dbReference type="GO" id="GO:0004386">
    <property type="term" value="F:helicase activity"/>
    <property type="evidence" value="ECO:0007669"/>
    <property type="project" value="UniProtKB-KW"/>
</dbReference>
<evidence type="ECO:0000256" key="7">
    <source>
        <dbReference type="SAM" id="MobiDB-lite"/>
    </source>
</evidence>
<dbReference type="InterPro" id="IPR014001">
    <property type="entry name" value="Helicase_ATP-bd"/>
</dbReference>
<evidence type="ECO:0000259" key="9">
    <source>
        <dbReference type="PROSITE" id="PS51194"/>
    </source>
</evidence>
<comment type="caution">
    <text evidence="10">The sequence shown here is derived from an EMBL/GenBank/DDBJ whole genome shotgun (WGS) entry which is preliminary data.</text>
</comment>
<dbReference type="PROSITE" id="PS51194">
    <property type="entry name" value="HELICASE_CTER"/>
    <property type="match status" value="1"/>
</dbReference>
<dbReference type="SUPFAM" id="SSF52540">
    <property type="entry name" value="P-loop containing nucleoside triphosphate hydrolases"/>
    <property type="match status" value="1"/>
</dbReference>
<dbReference type="SMART" id="SM00490">
    <property type="entry name" value="HELICc"/>
    <property type="match status" value="1"/>
</dbReference>
<accession>A0ABV9LSN5</accession>
<feature type="compositionally biased region" description="Acidic residues" evidence="7">
    <location>
        <begin position="438"/>
        <end position="447"/>
    </location>
</feature>
<keyword evidence="1 6" id="KW-0547">Nucleotide-binding</keyword>
<evidence type="ECO:0000256" key="5">
    <source>
        <dbReference type="ARBA" id="ARBA00038437"/>
    </source>
</evidence>
<keyword evidence="11" id="KW-1185">Reference proteome</keyword>
<dbReference type="EC" id="3.6.4.-" evidence="10"/>
<feature type="compositionally biased region" description="Basic and acidic residues" evidence="7">
    <location>
        <begin position="388"/>
        <end position="400"/>
    </location>
</feature>
<dbReference type="InterPro" id="IPR000629">
    <property type="entry name" value="RNA-helicase_DEAD-box_CS"/>
</dbReference>
<dbReference type="Proteomes" id="UP001595897">
    <property type="component" value="Unassembled WGS sequence"/>
</dbReference>
<sequence length="447" mass="49604">MQFTDLALDNRLLTALSTMQLSDVTDIQQQAIPHGLMGKDLLASSKTGSGKTLAFLVPVVNRLLTQKALSKRDARALILAPTRELAKQVFSVAKTLTQKMSLQCTLIVGGENYNDQAKALRRNPQIVVGTAGRISDHLAARHLFLNGLELLVLDEADRMLELGFEKALENIHSSADHRKRQTMMFSATIDSAEVNYVTQLMLKTPVKINIDKVATPHEDISQAFYFADGVTHKNKLLLKAIDIEGREQALVFTATREDTERLAKQLKESDISAAFLHGDLLQNQRSAIINDFGRGKIGVLVTTDLASRGLDIANIAKVINYDLPRFADEYVHRIGRTGRAGKKGAAVSFVSRKDWRSFLAIQSRLERRFEFTEIEGLVAKFKGLGTKPKSEQKNVVEPRTKTKPTAAKPKATKRFNPLESSEDMGFAPVKRKPRAAPEDDIDSTEED</sequence>
<dbReference type="InterPro" id="IPR011545">
    <property type="entry name" value="DEAD/DEAH_box_helicase_dom"/>
</dbReference>
<evidence type="ECO:0000259" key="8">
    <source>
        <dbReference type="PROSITE" id="PS51192"/>
    </source>
</evidence>
<comment type="similarity">
    <text evidence="5 6">Belongs to the DEAD box helicase family.</text>
</comment>
<reference evidence="11" key="1">
    <citation type="journal article" date="2019" name="Int. J. Syst. Evol. Microbiol.">
        <title>The Global Catalogue of Microorganisms (GCM) 10K type strain sequencing project: providing services to taxonomists for standard genome sequencing and annotation.</title>
        <authorList>
            <consortium name="The Broad Institute Genomics Platform"/>
            <consortium name="The Broad Institute Genome Sequencing Center for Infectious Disease"/>
            <person name="Wu L."/>
            <person name="Ma J."/>
        </authorList>
    </citation>
    <scope>NUCLEOTIDE SEQUENCE [LARGE SCALE GENOMIC DNA]</scope>
    <source>
        <strain evidence="11">KACC 12507</strain>
    </source>
</reference>
<dbReference type="RefSeq" id="WP_382408212.1">
    <property type="nucleotide sequence ID" value="NZ_JBHSGU010000002.1"/>
</dbReference>
<dbReference type="SMART" id="SM00487">
    <property type="entry name" value="DEXDc"/>
    <property type="match status" value="1"/>
</dbReference>
<dbReference type="PANTHER" id="PTHR47959:SF17">
    <property type="entry name" value="ATP-DEPENDENT RNA HELICASE DEAD BOX FAMILY"/>
    <property type="match status" value="1"/>
</dbReference>
<protein>
    <submittedName>
        <fullName evidence="10">DEAD/DEAH box helicase</fullName>
        <ecNumber evidence="10">3.6.4.-</ecNumber>
    </submittedName>
</protein>
<keyword evidence="3 6" id="KW-0347">Helicase</keyword>
<name>A0ABV9LSN5_9ALTE</name>
<dbReference type="Pfam" id="PF00271">
    <property type="entry name" value="Helicase_C"/>
    <property type="match status" value="1"/>
</dbReference>
<dbReference type="InterPro" id="IPR050079">
    <property type="entry name" value="DEAD_box_RNA_helicase"/>
</dbReference>
<evidence type="ECO:0000313" key="10">
    <source>
        <dbReference type="EMBL" id="MFC4699189.1"/>
    </source>
</evidence>
<feature type="region of interest" description="Disordered" evidence="7">
    <location>
        <begin position="388"/>
        <end position="447"/>
    </location>
</feature>
<dbReference type="CDD" id="cd00268">
    <property type="entry name" value="DEADc"/>
    <property type="match status" value="1"/>
</dbReference>
<dbReference type="EMBL" id="JBHSGU010000002">
    <property type="protein sequence ID" value="MFC4699189.1"/>
    <property type="molecule type" value="Genomic_DNA"/>
</dbReference>
<evidence type="ECO:0000256" key="6">
    <source>
        <dbReference type="RuleBase" id="RU000492"/>
    </source>
</evidence>
<gene>
    <name evidence="10" type="ORF">ACFO4O_03340</name>
</gene>
<dbReference type="GO" id="GO:0016787">
    <property type="term" value="F:hydrolase activity"/>
    <property type="evidence" value="ECO:0007669"/>
    <property type="project" value="UniProtKB-KW"/>
</dbReference>
<dbReference type="CDD" id="cd18787">
    <property type="entry name" value="SF2_C_DEAD"/>
    <property type="match status" value="1"/>
</dbReference>
<dbReference type="InterPro" id="IPR027417">
    <property type="entry name" value="P-loop_NTPase"/>
</dbReference>
<evidence type="ECO:0000256" key="2">
    <source>
        <dbReference type="ARBA" id="ARBA00022801"/>
    </source>
</evidence>
<evidence type="ECO:0000313" key="11">
    <source>
        <dbReference type="Proteomes" id="UP001595897"/>
    </source>
</evidence>
<feature type="domain" description="Helicase ATP-binding" evidence="8">
    <location>
        <begin position="32"/>
        <end position="207"/>
    </location>
</feature>
<proteinExistence type="inferred from homology"/>
<dbReference type="InterPro" id="IPR044742">
    <property type="entry name" value="DEAD/DEAH_RhlB"/>
</dbReference>
<keyword evidence="4 6" id="KW-0067">ATP-binding</keyword>
<dbReference type="Pfam" id="PF00270">
    <property type="entry name" value="DEAD"/>
    <property type="match status" value="1"/>
</dbReference>
<keyword evidence="2 6" id="KW-0378">Hydrolase</keyword>
<organism evidence="10 11">
    <name type="scientific">Glaciecola siphonariae</name>
    <dbReference type="NCBI Taxonomy" id="521012"/>
    <lineage>
        <taxon>Bacteria</taxon>
        <taxon>Pseudomonadati</taxon>
        <taxon>Pseudomonadota</taxon>
        <taxon>Gammaproteobacteria</taxon>
        <taxon>Alteromonadales</taxon>
        <taxon>Alteromonadaceae</taxon>
        <taxon>Glaciecola</taxon>
    </lineage>
</organism>
<dbReference type="PANTHER" id="PTHR47959">
    <property type="entry name" value="ATP-DEPENDENT RNA HELICASE RHLE-RELATED"/>
    <property type="match status" value="1"/>
</dbReference>
<dbReference type="InterPro" id="IPR001650">
    <property type="entry name" value="Helicase_C-like"/>
</dbReference>
<evidence type="ECO:0000256" key="4">
    <source>
        <dbReference type="ARBA" id="ARBA00022840"/>
    </source>
</evidence>
<evidence type="ECO:0000256" key="1">
    <source>
        <dbReference type="ARBA" id="ARBA00022741"/>
    </source>
</evidence>
<dbReference type="PROSITE" id="PS51192">
    <property type="entry name" value="HELICASE_ATP_BIND_1"/>
    <property type="match status" value="1"/>
</dbReference>
<dbReference type="PROSITE" id="PS00039">
    <property type="entry name" value="DEAD_ATP_HELICASE"/>
    <property type="match status" value="1"/>
</dbReference>
<feature type="domain" description="Helicase C-terminal" evidence="9">
    <location>
        <begin position="235"/>
        <end position="385"/>
    </location>
</feature>
<evidence type="ECO:0000256" key="3">
    <source>
        <dbReference type="ARBA" id="ARBA00022806"/>
    </source>
</evidence>
<dbReference type="Gene3D" id="3.40.50.300">
    <property type="entry name" value="P-loop containing nucleotide triphosphate hydrolases"/>
    <property type="match status" value="2"/>
</dbReference>